<proteinExistence type="predicted"/>
<sequence>MLWARGSLSQDWAAVIARLEPWAASRTLRRIEPKALPESGLGSSKEHYHSPLEGSAEPRYSGGTAFD</sequence>
<comment type="caution">
    <text evidence="2">The sequence shown here is derived from an EMBL/GenBank/DDBJ whole genome shotgun (WGS) entry which is preliminary data.</text>
</comment>
<organism evidence="2 3">
    <name type="scientific">Pleurodeles waltl</name>
    <name type="common">Iberian ribbed newt</name>
    <dbReference type="NCBI Taxonomy" id="8319"/>
    <lineage>
        <taxon>Eukaryota</taxon>
        <taxon>Metazoa</taxon>
        <taxon>Chordata</taxon>
        <taxon>Craniata</taxon>
        <taxon>Vertebrata</taxon>
        <taxon>Euteleostomi</taxon>
        <taxon>Amphibia</taxon>
        <taxon>Batrachia</taxon>
        <taxon>Caudata</taxon>
        <taxon>Salamandroidea</taxon>
        <taxon>Salamandridae</taxon>
        <taxon>Pleurodelinae</taxon>
        <taxon>Pleurodeles</taxon>
    </lineage>
</organism>
<dbReference type="EMBL" id="JANPWB010000015">
    <property type="protein sequence ID" value="KAJ1091856.1"/>
    <property type="molecule type" value="Genomic_DNA"/>
</dbReference>
<evidence type="ECO:0000256" key="1">
    <source>
        <dbReference type="SAM" id="MobiDB-lite"/>
    </source>
</evidence>
<evidence type="ECO:0000313" key="3">
    <source>
        <dbReference type="Proteomes" id="UP001066276"/>
    </source>
</evidence>
<reference evidence="2" key="1">
    <citation type="journal article" date="2022" name="bioRxiv">
        <title>Sequencing and chromosome-scale assembly of the giantPleurodeles waltlgenome.</title>
        <authorList>
            <person name="Brown T."/>
            <person name="Elewa A."/>
            <person name="Iarovenko S."/>
            <person name="Subramanian E."/>
            <person name="Araus A.J."/>
            <person name="Petzold A."/>
            <person name="Susuki M."/>
            <person name="Suzuki K.-i.T."/>
            <person name="Hayashi T."/>
            <person name="Toyoda A."/>
            <person name="Oliveira C."/>
            <person name="Osipova E."/>
            <person name="Leigh N.D."/>
            <person name="Simon A."/>
            <person name="Yun M.H."/>
        </authorList>
    </citation>
    <scope>NUCLEOTIDE SEQUENCE</scope>
    <source>
        <strain evidence="2">20211129_DDA</strain>
        <tissue evidence="2">Liver</tissue>
    </source>
</reference>
<name>A0AAV7LK66_PLEWA</name>
<dbReference type="AlphaFoldDB" id="A0AAV7LK66"/>
<keyword evidence="3" id="KW-1185">Reference proteome</keyword>
<feature type="region of interest" description="Disordered" evidence="1">
    <location>
        <begin position="33"/>
        <end position="67"/>
    </location>
</feature>
<accession>A0AAV7LK66</accession>
<gene>
    <name evidence="2" type="ORF">NDU88_004971</name>
</gene>
<protein>
    <submittedName>
        <fullName evidence="2">Uncharacterized protein</fullName>
    </submittedName>
</protein>
<dbReference type="Proteomes" id="UP001066276">
    <property type="component" value="Chromosome 11"/>
</dbReference>
<evidence type="ECO:0000313" key="2">
    <source>
        <dbReference type="EMBL" id="KAJ1091856.1"/>
    </source>
</evidence>